<dbReference type="InterPro" id="IPR012338">
    <property type="entry name" value="Beta-lactam/transpept-like"/>
</dbReference>
<accession>A0ABV2TRK4</accession>
<name>A0ABV2TRK4_9FLAO</name>
<feature type="transmembrane region" description="Helical" evidence="1">
    <location>
        <begin position="7"/>
        <end position="25"/>
    </location>
</feature>
<keyword evidence="4" id="KW-1185">Reference proteome</keyword>
<keyword evidence="1" id="KW-0472">Membrane</keyword>
<gene>
    <name evidence="3" type="ORF">ABXZ32_00720</name>
</gene>
<evidence type="ECO:0000259" key="2">
    <source>
        <dbReference type="Pfam" id="PF13354"/>
    </source>
</evidence>
<evidence type="ECO:0000256" key="1">
    <source>
        <dbReference type="SAM" id="Phobius"/>
    </source>
</evidence>
<evidence type="ECO:0000313" key="3">
    <source>
        <dbReference type="EMBL" id="MET7027895.1"/>
    </source>
</evidence>
<dbReference type="Gene3D" id="3.40.710.10">
    <property type="entry name" value="DD-peptidase/beta-lactamase superfamily"/>
    <property type="match status" value="1"/>
</dbReference>
<feature type="domain" description="Beta-lactamase class A catalytic" evidence="2">
    <location>
        <begin position="166"/>
        <end position="395"/>
    </location>
</feature>
<keyword evidence="1" id="KW-0812">Transmembrane</keyword>
<dbReference type="GO" id="GO:0016787">
    <property type="term" value="F:hydrolase activity"/>
    <property type="evidence" value="ECO:0007669"/>
    <property type="project" value="UniProtKB-KW"/>
</dbReference>
<dbReference type="EMBL" id="JBEWYP010000001">
    <property type="protein sequence ID" value="MET7027895.1"/>
    <property type="molecule type" value="Genomic_DNA"/>
</dbReference>
<dbReference type="SUPFAM" id="SSF56601">
    <property type="entry name" value="beta-lactamase/transpeptidase-like"/>
    <property type="match status" value="1"/>
</dbReference>
<reference evidence="3 4" key="1">
    <citation type="submission" date="2024-07" db="EMBL/GenBank/DDBJ databases">
        <title>The genome sequence of type strain Sediminicola luteus GDMCC 1.2596T.</title>
        <authorList>
            <person name="Liu Y."/>
        </authorList>
    </citation>
    <scope>NUCLEOTIDE SEQUENCE [LARGE SCALE GENOMIC DNA]</scope>
    <source>
        <strain evidence="3 4">GDMCC 1.2596</strain>
    </source>
</reference>
<dbReference type="Pfam" id="PF13354">
    <property type="entry name" value="Beta-lactamase2"/>
    <property type="match status" value="1"/>
</dbReference>
<dbReference type="RefSeq" id="WP_354616776.1">
    <property type="nucleotide sequence ID" value="NZ_JBEWYP010000001.1"/>
</dbReference>
<keyword evidence="3" id="KW-0378">Hydrolase</keyword>
<evidence type="ECO:0000313" key="4">
    <source>
        <dbReference type="Proteomes" id="UP001549773"/>
    </source>
</evidence>
<keyword evidence="1" id="KW-1133">Transmembrane helix</keyword>
<dbReference type="Proteomes" id="UP001549773">
    <property type="component" value="Unassembled WGS sequence"/>
</dbReference>
<sequence length="420" mass="46956">MKKYIKYVVLVVICSAFTTMNYYPIDGYALTGIKRLKRLELIKSGEIKDAATLPPGALKSYSEIELNLLSRSKDSVGDLLVTDADFQKEISGLFRGLDKSYSLTVLDISDADNIRYAERNETSGYQPGSVGKIAVLNGLFTQLANIYPDSWESRTALLRDKSVKAGVWGLTDEHTIPIYNIETKKLVKRQVIASDVFTLYEWADHMMSVSNNGAASILWREVLLMAAFGKDYPALTQEEADAYFKNTPRKELTDLGNDVVNLPLRTLGITSDEWRLGSFFTKGANTYVGDKGGSIGTPIGLMKFLVQLEQGNVVDKASSLEMKRLMYMTDRRIRYAQSPVLKEAAVYFKSGSLYKCDRSKGEACGKYMGNVSNFMNSVAIIEHPDNCRYMVVLMTNVLRKNSATDHMMLASSIDKIVRKK</sequence>
<organism evidence="3 4">
    <name type="scientific">Sediminicola luteus</name>
    <dbReference type="NCBI Taxonomy" id="319238"/>
    <lineage>
        <taxon>Bacteria</taxon>
        <taxon>Pseudomonadati</taxon>
        <taxon>Bacteroidota</taxon>
        <taxon>Flavobacteriia</taxon>
        <taxon>Flavobacteriales</taxon>
        <taxon>Flavobacteriaceae</taxon>
        <taxon>Sediminicola</taxon>
    </lineage>
</organism>
<protein>
    <submittedName>
        <fullName evidence="3">Serine hydrolase</fullName>
    </submittedName>
</protein>
<proteinExistence type="predicted"/>
<comment type="caution">
    <text evidence="3">The sequence shown here is derived from an EMBL/GenBank/DDBJ whole genome shotgun (WGS) entry which is preliminary data.</text>
</comment>
<dbReference type="InterPro" id="IPR045155">
    <property type="entry name" value="Beta-lactam_cat"/>
</dbReference>